<dbReference type="EMBL" id="HBUF01342475">
    <property type="protein sequence ID" value="CAG6705504.1"/>
    <property type="molecule type" value="Transcribed_RNA"/>
</dbReference>
<feature type="domain" description="UNC-45/Cro1/She4 central" evidence="8">
    <location>
        <begin position="313"/>
        <end position="490"/>
    </location>
</feature>
<evidence type="ECO:0000256" key="5">
    <source>
        <dbReference type="ARBA" id="ARBA00022782"/>
    </source>
</evidence>
<dbReference type="FunFam" id="1.25.10.10:FF:000043">
    <property type="entry name" value="Unc-45 myosin chaperone B"/>
    <property type="match status" value="1"/>
</dbReference>
<organism evidence="9">
    <name type="scientific">Cacopsylla melanoneura</name>
    <dbReference type="NCBI Taxonomy" id="428564"/>
    <lineage>
        <taxon>Eukaryota</taxon>
        <taxon>Metazoa</taxon>
        <taxon>Ecdysozoa</taxon>
        <taxon>Arthropoda</taxon>
        <taxon>Hexapoda</taxon>
        <taxon>Insecta</taxon>
        <taxon>Pterygota</taxon>
        <taxon>Neoptera</taxon>
        <taxon>Paraneoptera</taxon>
        <taxon>Hemiptera</taxon>
        <taxon>Sternorrhyncha</taxon>
        <taxon>Psylloidea</taxon>
        <taxon>Psyllidae</taxon>
        <taxon>Psyllinae</taxon>
        <taxon>Cacopsylla</taxon>
    </lineage>
</organism>
<keyword evidence="3" id="KW-0963">Cytoplasm</keyword>
<dbReference type="GO" id="GO:0051879">
    <property type="term" value="F:Hsp90 protein binding"/>
    <property type="evidence" value="ECO:0007669"/>
    <property type="project" value="TreeGrafter"/>
</dbReference>
<dbReference type="AlphaFoldDB" id="A0A8D8UGF0"/>
<evidence type="ECO:0000259" key="8">
    <source>
        <dbReference type="Pfam" id="PF11701"/>
    </source>
</evidence>
<dbReference type="Gene3D" id="1.25.10.10">
    <property type="entry name" value="Leucine-rich Repeat Variant"/>
    <property type="match status" value="2"/>
</dbReference>
<dbReference type="Gene3D" id="1.25.40.10">
    <property type="entry name" value="Tetratricopeptide repeat domain"/>
    <property type="match status" value="1"/>
</dbReference>
<evidence type="ECO:0000313" key="9">
    <source>
        <dbReference type="EMBL" id="CAG6705504.1"/>
    </source>
</evidence>
<evidence type="ECO:0000256" key="1">
    <source>
        <dbReference type="ARBA" id="ARBA00004556"/>
    </source>
</evidence>
<dbReference type="GO" id="GO:0007517">
    <property type="term" value="P:muscle organ development"/>
    <property type="evidence" value="ECO:0007669"/>
    <property type="project" value="UniProtKB-KW"/>
</dbReference>
<evidence type="ECO:0000256" key="7">
    <source>
        <dbReference type="PROSITE-ProRule" id="PRU00339"/>
    </source>
</evidence>
<dbReference type="PROSITE" id="PS50005">
    <property type="entry name" value="TPR"/>
    <property type="match status" value="1"/>
</dbReference>
<keyword evidence="6" id="KW-0143">Chaperone</keyword>
<feature type="repeat" description="TPR" evidence="7">
    <location>
        <begin position="8"/>
        <end position="41"/>
    </location>
</feature>
<keyword evidence="5" id="KW-0221">Differentiation</keyword>
<evidence type="ECO:0000256" key="2">
    <source>
        <dbReference type="ARBA" id="ARBA00022473"/>
    </source>
</evidence>
<dbReference type="PANTHER" id="PTHR45994:SF1">
    <property type="entry name" value="FI21225P1"/>
    <property type="match status" value="1"/>
</dbReference>
<dbReference type="GO" id="GO:0030154">
    <property type="term" value="P:cell differentiation"/>
    <property type="evidence" value="ECO:0007669"/>
    <property type="project" value="UniProtKB-KW"/>
</dbReference>
<dbReference type="PANTHER" id="PTHR45994">
    <property type="entry name" value="FI21225P1"/>
    <property type="match status" value="1"/>
</dbReference>
<name>A0A8D8UGF0_9HEMI</name>
<dbReference type="Pfam" id="PF11701">
    <property type="entry name" value="UNC45-central"/>
    <property type="match status" value="1"/>
</dbReference>
<dbReference type="EMBL" id="HBUF01342476">
    <property type="protein sequence ID" value="CAG6705505.1"/>
    <property type="molecule type" value="Transcribed_RNA"/>
</dbReference>
<keyword evidence="4" id="KW-0517">Myogenesis</keyword>
<sequence>MSKMIDDFNKLKEKGNSAFKQGDYEAALDFYTKALKVTSDESHERATCLKNRAAVYLKQGQNNNVIDDCSKSLEIVPDDPKALFRRCQAYEAVGKIEEAYTDAKHIHRVDPGNKAIQPVLSRLFAIVTKRMQENEQIQNKVNNMFKYVFDPHTPTDKRVTAVNNLVVLAREPSGANVLIKSGVAKKINGLLKCETNDEIYLGCVRIVGELVKRSSAITRELLQDLGIPWFIDVLNSNKEPQVSCAQYCLQAILNSLTGMENNVESRPKEELCEENKKEIETLLTCLVYAVNSRTITGLCRDAIIQLLTRNVHYKAVNWAERLVEIRGLQRLMEVASELPEYKYESSMDITSDSGTLTSLCLARIYENMYYDQARERYMESIMEFVKDKLLSPDIESKVRVTVAITCLLLGPLEVGSSIMAKEGILEMVLVMANTDDELQQRVACECIIAVASKKDKVTSIIKQGIDILKRLYMSKNENIRVRALVGLCKLSSIGGSDASIRPFADGSTRKLAEACRRFLVNPARDSDIKRWSAEGLAYLTLDAEVKEALIEDKAALTALIDVAASGKPACMYGVVTTLVNLCNAYDKQEIIPEMVELAKFAKHHIPEDHELDDPDFVTKRLLILGKSNITSAIYSMNKKVESDNTRELLARILNALASQQEIRGLMVQQGASKVLTHLAHNGTLKGKRQAAQGLARLGITLNPEVAFPGERSLEVIRPLLSLLHPEASALETFEGLMALCNLACIGEKQRQRILKEKGFTSIESYMFEDHEMLRRAATQTMTNMIISDDVIKIYENNPDKVRFLFLLACEEDTDTACAACGALAMLTSVSTKACGKLLEKNWEEIFQQILAHPDQGIQHRAVAIVNNLVASSQENAEKVLATQIMELLMALSLLEEEGRGDGIKKLALQALAKGEEYKVIRKPEDMATVQEEEVTSEPELE</sequence>
<dbReference type="GO" id="GO:0048471">
    <property type="term" value="C:perinuclear region of cytoplasm"/>
    <property type="evidence" value="ECO:0007669"/>
    <property type="project" value="UniProtKB-SubCell"/>
</dbReference>
<dbReference type="InterPro" id="IPR019734">
    <property type="entry name" value="TPR_rpt"/>
</dbReference>
<keyword evidence="7" id="KW-0802">TPR repeat</keyword>
<dbReference type="EMBL" id="HBUF01136771">
    <property type="protein sequence ID" value="CAG6645407.1"/>
    <property type="molecule type" value="Transcribed_RNA"/>
</dbReference>
<evidence type="ECO:0000256" key="6">
    <source>
        <dbReference type="ARBA" id="ARBA00023186"/>
    </source>
</evidence>
<evidence type="ECO:0000256" key="3">
    <source>
        <dbReference type="ARBA" id="ARBA00022490"/>
    </source>
</evidence>
<keyword evidence="2" id="KW-0217">Developmental protein</keyword>
<evidence type="ECO:0000256" key="4">
    <source>
        <dbReference type="ARBA" id="ARBA00022541"/>
    </source>
</evidence>
<proteinExistence type="predicted"/>
<reference evidence="9" key="1">
    <citation type="submission" date="2021-05" db="EMBL/GenBank/DDBJ databases">
        <authorList>
            <person name="Alioto T."/>
            <person name="Alioto T."/>
            <person name="Gomez Garrido J."/>
        </authorList>
    </citation>
    <scope>NUCLEOTIDE SEQUENCE</scope>
</reference>
<comment type="subcellular location">
    <subcellularLocation>
        <location evidence="1">Cytoplasm</location>
        <location evidence="1">Perinuclear region</location>
    </subcellularLocation>
</comment>
<dbReference type="InterPro" id="IPR011990">
    <property type="entry name" value="TPR-like_helical_dom_sf"/>
</dbReference>
<dbReference type="InterPro" id="IPR016024">
    <property type="entry name" value="ARM-type_fold"/>
</dbReference>
<accession>A0A8D8UGF0</accession>
<dbReference type="InterPro" id="IPR011989">
    <property type="entry name" value="ARM-like"/>
</dbReference>
<dbReference type="SUPFAM" id="SSF48371">
    <property type="entry name" value="ARM repeat"/>
    <property type="match status" value="2"/>
</dbReference>
<protein>
    <submittedName>
        <fullName evidence="9">Protein unc-45 homolog B</fullName>
    </submittedName>
</protein>
<dbReference type="SUPFAM" id="SSF48452">
    <property type="entry name" value="TPR-like"/>
    <property type="match status" value="1"/>
</dbReference>
<dbReference type="InterPro" id="IPR024660">
    <property type="entry name" value="UCS_central_dom"/>
</dbReference>
<dbReference type="SMART" id="SM00028">
    <property type="entry name" value="TPR"/>
    <property type="match status" value="3"/>
</dbReference>